<dbReference type="EMBL" id="AP017655">
    <property type="protein sequence ID" value="BAV63499.1"/>
    <property type="molecule type" value="Genomic_DNA"/>
</dbReference>
<feature type="transmembrane region" description="Helical" evidence="1">
    <location>
        <begin position="62"/>
        <end position="82"/>
    </location>
</feature>
<keyword evidence="1" id="KW-0472">Membrane</keyword>
<accession>A0A1E1EZ10</accession>
<gene>
    <name evidence="2" type="ORF">SCLO_1004590</name>
</gene>
<protein>
    <recommendedName>
        <fullName evidence="4">Poly-beta-1,6-N-acetyl-D-glucosamine biosynthesis protein PgaD</fullName>
    </recommendedName>
</protein>
<reference evidence="2 3" key="1">
    <citation type="submission" date="2016-10" db="EMBL/GenBank/DDBJ databases">
        <title>Complete Genome Sequence of the Nonylphenol-Degrading Bacterium Sphingobium cloacae JCM 10874T.</title>
        <authorList>
            <person name="Ootsuka M."/>
            <person name="Nishizawa T."/>
            <person name="Ohta H."/>
        </authorList>
    </citation>
    <scope>NUCLEOTIDE SEQUENCE [LARGE SCALE GENOMIC DNA]</scope>
    <source>
        <strain evidence="2 3">JCM 10874</strain>
    </source>
</reference>
<feature type="transmembrane region" description="Helical" evidence="1">
    <location>
        <begin position="31"/>
        <end position="50"/>
    </location>
</feature>
<organism evidence="2 3">
    <name type="scientific">Sphingobium cloacae</name>
    <dbReference type="NCBI Taxonomy" id="120107"/>
    <lineage>
        <taxon>Bacteria</taxon>
        <taxon>Pseudomonadati</taxon>
        <taxon>Pseudomonadota</taxon>
        <taxon>Alphaproteobacteria</taxon>
        <taxon>Sphingomonadales</taxon>
        <taxon>Sphingomonadaceae</taxon>
        <taxon>Sphingobium</taxon>
    </lineage>
</organism>
<dbReference type="AlphaFoldDB" id="A0A1E1EZ10"/>
<sequence>MNNAAHIQAPEPASPRLKPSDWLWRPWYAKLWWSAIPVWWIGMATSTRIAPLEAFYDSAAAGFLNLLFFPMTALMVLGLGYVQQWVAGFSSTGEGTPVSDEAVARTSKRMWEEHERGMEDLRAGTDIFDPRSGGLYIGNPLSLQHPSRFFKH</sequence>
<evidence type="ECO:0000313" key="2">
    <source>
        <dbReference type="EMBL" id="BAV63499.1"/>
    </source>
</evidence>
<dbReference type="Proteomes" id="UP000218272">
    <property type="component" value="Chromosome SCLO_1"/>
</dbReference>
<keyword evidence="1" id="KW-0812">Transmembrane</keyword>
<dbReference type="KEGG" id="sclo:SCLO_1004590"/>
<evidence type="ECO:0000256" key="1">
    <source>
        <dbReference type="SAM" id="Phobius"/>
    </source>
</evidence>
<keyword evidence="3" id="KW-1185">Reference proteome</keyword>
<evidence type="ECO:0008006" key="4">
    <source>
        <dbReference type="Google" id="ProtNLM"/>
    </source>
</evidence>
<name>A0A1E1EZ10_9SPHN</name>
<evidence type="ECO:0000313" key="3">
    <source>
        <dbReference type="Proteomes" id="UP000218272"/>
    </source>
</evidence>
<keyword evidence="1" id="KW-1133">Transmembrane helix</keyword>
<dbReference type="RefSeq" id="WP_021246288.1">
    <property type="nucleotide sequence ID" value="NZ_AP017655.1"/>
</dbReference>
<dbReference type="OrthoDB" id="7451469at2"/>
<proteinExistence type="predicted"/>